<feature type="compositionally biased region" description="Pro residues" evidence="2">
    <location>
        <begin position="110"/>
        <end position="120"/>
    </location>
</feature>
<feature type="coiled-coil region" evidence="1">
    <location>
        <begin position="776"/>
        <end position="834"/>
    </location>
</feature>
<gene>
    <name evidence="3" type="ORF">Vretifemale_6902</name>
</gene>
<feature type="compositionally biased region" description="Polar residues" evidence="2">
    <location>
        <begin position="64"/>
        <end position="97"/>
    </location>
</feature>
<feature type="coiled-coil region" evidence="1">
    <location>
        <begin position="330"/>
        <end position="378"/>
    </location>
</feature>
<feature type="compositionally biased region" description="Basic and acidic residues" evidence="2">
    <location>
        <begin position="24"/>
        <end position="36"/>
    </location>
</feature>
<feature type="compositionally biased region" description="Low complexity" evidence="2">
    <location>
        <begin position="98"/>
        <end position="109"/>
    </location>
</feature>
<feature type="region of interest" description="Disordered" evidence="2">
    <location>
        <begin position="1"/>
        <end position="128"/>
    </location>
</feature>
<evidence type="ECO:0000313" key="4">
    <source>
        <dbReference type="Proteomes" id="UP000747110"/>
    </source>
</evidence>
<feature type="region of interest" description="Disordered" evidence="2">
    <location>
        <begin position="1030"/>
        <end position="1060"/>
    </location>
</feature>
<name>A0A8J4FJC8_9CHLO</name>
<evidence type="ECO:0000256" key="1">
    <source>
        <dbReference type="SAM" id="Coils"/>
    </source>
</evidence>
<feature type="coiled-coil region" evidence="1">
    <location>
        <begin position="408"/>
        <end position="487"/>
    </location>
</feature>
<dbReference type="AlphaFoldDB" id="A0A8J4FJC8"/>
<keyword evidence="1" id="KW-0175">Coiled coil</keyword>
<feature type="coiled-coil region" evidence="1">
    <location>
        <begin position="516"/>
        <end position="667"/>
    </location>
</feature>
<reference evidence="3" key="1">
    <citation type="journal article" date="2021" name="Proc. Natl. Acad. Sci. U.S.A.">
        <title>Three genomes in the algal genus Volvox reveal the fate of a haploid sex-determining region after a transition to homothallism.</title>
        <authorList>
            <person name="Yamamoto K."/>
            <person name="Hamaji T."/>
            <person name="Kawai-Toyooka H."/>
            <person name="Matsuzaki R."/>
            <person name="Takahashi F."/>
            <person name="Nishimura Y."/>
            <person name="Kawachi M."/>
            <person name="Noguchi H."/>
            <person name="Minakuchi Y."/>
            <person name="Umen J.G."/>
            <person name="Toyoda A."/>
            <person name="Nozaki H."/>
        </authorList>
    </citation>
    <scope>NUCLEOTIDE SEQUENCE</scope>
    <source>
        <strain evidence="3">NIES-3786</strain>
    </source>
</reference>
<organism evidence="3 4">
    <name type="scientific">Volvox reticuliferus</name>
    <dbReference type="NCBI Taxonomy" id="1737510"/>
    <lineage>
        <taxon>Eukaryota</taxon>
        <taxon>Viridiplantae</taxon>
        <taxon>Chlorophyta</taxon>
        <taxon>core chlorophytes</taxon>
        <taxon>Chlorophyceae</taxon>
        <taxon>CS clade</taxon>
        <taxon>Chlamydomonadales</taxon>
        <taxon>Volvocaceae</taxon>
        <taxon>Volvox</taxon>
    </lineage>
</organism>
<feature type="coiled-coil region" evidence="1">
    <location>
        <begin position="184"/>
        <end position="211"/>
    </location>
</feature>
<protein>
    <submittedName>
        <fullName evidence="3">Uncharacterized protein</fullName>
    </submittedName>
</protein>
<dbReference type="Proteomes" id="UP000747110">
    <property type="component" value="Unassembled WGS sequence"/>
</dbReference>
<evidence type="ECO:0000256" key="2">
    <source>
        <dbReference type="SAM" id="MobiDB-lite"/>
    </source>
</evidence>
<proteinExistence type="predicted"/>
<keyword evidence="4" id="KW-1185">Reference proteome</keyword>
<dbReference type="OrthoDB" id="543222at2759"/>
<dbReference type="EMBL" id="BNCP01000010">
    <property type="protein sequence ID" value="GIL77542.1"/>
    <property type="molecule type" value="Genomic_DNA"/>
</dbReference>
<comment type="caution">
    <text evidence="3">The sequence shown here is derived from an EMBL/GenBank/DDBJ whole genome shotgun (WGS) entry which is preliminary data.</text>
</comment>
<feature type="coiled-coil region" evidence="1">
    <location>
        <begin position="279"/>
        <end position="306"/>
    </location>
</feature>
<evidence type="ECO:0000313" key="3">
    <source>
        <dbReference type="EMBL" id="GIL77542.1"/>
    </source>
</evidence>
<sequence length="1060" mass="115023">MDFRKTYAGHGLRSGNDPFAQLSKDVRQERDDHARPEPNGGSRLNRPTQSSIAKGVGDNRAHRNSLSARTSGRYTSLSQSADLSPTLRSASKSNIPRQSSYQHQQGPQQYAPPSPPPPSAATPTQDAQPKVLDRVDAVQQRETLLLEQKRQLEASLHTANLRCAELARGLQKAAAALDVERAAAARLRTERDEHAAELDRARSQAAELQVSGSVALTTSEVCRAALSSAFKGTVSAIGTAHEELESALAVQQQQHLELVAIRAQMEELEEIAYERGEELEAVRDDRRQLSEAMEELAERLQAREDELGLLVSLLVFDGAEAAAGDSDGLYQAAVAQAKGLTERVQQLEQHLGFQNSDLEALQSQVAGYQEQIARLQQHLMRTNSSSFSSNKSTSLEDQRTPVDLETQVTELANEREQLEVDNLQLAVENEQLRQNVSAMREQLEEVLVTAAVFSAASDRDASAASEISRLQQQLAEAAARANEFCAQAEAARVEALAAEGRAEQSTALLLDFTSQAEAARAQANAARGALDAARVEGRKLRGELEAVRARETEARIEAEEARVKVERARAKVKAARLEADTAKAEADGARRELEAVREKASLEVKQARAEGEARARLVERELLEALETRAVRVQELGGEAGQLRNRVSELQDQLAADRRTSKEALEQLNTMHANEDALMQRILAGEAERQQLLRQLDESNGNLSIMRLRVDEAVQQAAEVAELRTRVADLTAEAERQAVAAATVCARVAPLEAEVQELRATLRATAELAKQEARVNERREAQLACLRQQVAEAEEQQRQSEAELRVLKAQVSVNERLRAQVDDLQTRLLQTEAELTMTPSKKSLADAYTQIDTGDDTAVDDRVAEVTNHGQSFVGGGGATETPRIPIERMENPLRCTLSRSPRPTTHVQALAHAAAQPLMLRWFDSPGIYGNACGAGGGVRLFSTEHIVAENLLASYNAIPEEGPDDMDGATAKRCDKKVSSSTQRRHAGGVQPLRFVLGMAIKGTLVAGGMALGLALGNPRAFQALTCGSSGGEGGSDGRAARGDDASDSIMEGISRPT</sequence>
<accession>A0A8J4FJC8</accession>